<dbReference type="AlphaFoldDB" id="A0A9K3KM60"/>
<reference evidence="2" key="2">
    <citation type="submission" date="2021-04" db="EMBL/GenBank/DDBJ databases">
        <authorList>
            <person name="Podell S."/>
        </authorList>
    </citation>
    <scope>NUCLEOTIDE SEQUENCE</scope>
    <source>
        <strain evidence="2">Hildebrandi</strain>
    </source>
</reference>
<keyword evidence="3" id="KW-1185">Reference proteome</keyword>
<gene>
    <name evidence="2" type="ORF">IV203_005318</name>
</gene>
<protein>
    <submittedName>
        <fullName evidence="2">Uncharacterized protein</fullName>
    </submittedName>
</protein>
<sequence>MDVWRVLTPMLALCSGFIFSLMYRKASVWTRISARFAVVGEVVVYTTILRIVNSTMSCILYSYVSRRNTEADEDWTKKVQPRTQVHPYSLDRVELCSTVALLDRFLDHAIVDLSVAKRYMIGIAGHRQLRSIVSGFFWIFEQGDSFMEMIRLLTLNMDRDLQALYIGTMRLKQFLDILEESLEHDRDDNP</sequence>
<keyword evidence="1" id="KW-0472">Membrane</keyword>
<name>A0A9K3KM60_9STRA</name>
<evidence type="ECO:0000313" key="2">
    <source>
        <dbReference type="EMBL" id="KAG7346250.1"/>
    </source>
</evidence>
<evidence type="ECO:0000256" key="1">
    <source>
        <dbReference type="SAM" id="Phobius"/>
    </source>
</evidence>
<organism evidence="2 3">
    <name type="scientific">Nitzschia inconspicua</name>
    <dbReference type="NCBI Taxonomy" id="303405"/>
    <lineage>
        <taxon>Eukaryota</taxon>
        <taxon>Sar</taxon>
        <taxon>Stramenopiles</taxon>
        <taxon>Ochrophyta</taxon>
        <taxon>Bacillariophyta</taxon>
        <taxon>Bacillariophyceae</taxon>
        <taxon>Bacillariophycidae</taxon>
        <taxon>Bacillariales</taxon>
        <taxon>Bacillariaceae</taxon>
        <taxon>Nitzschia</taxon>
    </lineage>
</organism>
<keyword evidence="1" id="KW-1133">Transmembrane helix</keyword>
<dbReference type="Proteomes" id="UP000693970">
    <property type="component" value="Unassembled WGS sequence"/>
</dbReference>
<proteinExistence type="predicted"/>
<evidence type="ECO:0000313" key="3">
    <source>
        <dbReference type="Proteomes" id="UP000693970"/>
    </source>
</evidence>
<accession>A0A9K3KM60</accession>
<keyword evidence="1" id="KW-0812">Transmembrane</keyword>
<reference evidence="2" key="1">
    <citation type="journal article" date="2021" name="Sci. Rep.">
        <title>Diploid genomic architecture of Nitzschia inconspicua, an elite biomass production diatom.</title>
        <authorList>
            <person name="Oliver A."/>
            <person name="Podell S."/>
            <person name="Pinowska A."/>
            <person name="Traller J.C."/>
            <person name="Smith S.R."/>
            <person name="McClure R."/>
            <person name="Beliaev A."/>
            <person name="Bohutskyi P."/>
            <person name="Hill E.A."/>
            <person name="Rabines A."/>
            <person name="Zheng H."/>
            <person name="Allen L.Z."/>
            <person name="Kuo A."/>
            <person name="Grigoriev I.V."/>
            <person name="Allen A.E."/>
            <person name="Hazlebeck D."/>
            <person name="Allen E.E."/>
        </authorList>
    </citation>
    <scope>NUCLEOTIDE SEQUENCE</scope>
    <source>
        <strain evidence="2">Hildebrandi</strain>
    </source>
</reference>
<feature type="transmembrane region" description="Helical" evidence="1">
    <location>
        <begin position="6"/>
        <end position="23"/>
    </location>
</feature>
<comment type="caution">
    <text evidence="2">The sequence shown here is derived from an EMBL/GenBank/DDBJ whole genome shotgun (WGS) entry which is preliminary data.</text>
</comment>
<dbReference type="EMBL" id="JAGRRH010000021">
    <property type="protein sequence ID" value="KAG7346250.1"/>
    <property type="molecule type" value="Genomic_DNA"/>
</dbReference>